<dbReference type="Pfam" id="PF03070">
    <property type="entry name" value="TENA_THI-4"/>
    <property type="match status" value="1"/>
</dbReference>
<dbReference type="EMBL" id="HBKQ01000931">
    <property type="protein sequence ID" value="CAE2200851.1"/>
    <property type="molecule type" value="Transcribed_RNA"/>
</dbReference>
<dbReference type="InterPro" id="IPR016084">
    <property type="entry name" value="Haem_Oase-like_multi-hlx"/>
</dbReference>
<gene>
    <name evidence="4" type="ORF">OAUR00152_LOCUS649</name>
</gene>
<dbReference type="PIRSF" id="PIRSF003170">
    <property type="entry name" value="Pet18p"/>
    <property type="match status" value="1"/>
</dbReference>
<dbReference type="PANTHER" id="PTHR43198">
    <property type="entry name" value="BIFUNCTIONAL TH2 PROTEIN"/>
    <property type="match status" value="1"/>
</dbReference>
<accession>A0A7S4HJ64</accession>
<reference evidence="4" key="1">
    <citation type="submission" date="2021-01" db="EMBL/GenBank/DDBJ databases">
        <authorList>
            <person name="Corre E."/>
            <person name="Pelletier E."/>
            <person name="Niang G."/>
            <person name="Scheremetjew M."/>
            <person name="Finn R."/>
            <person name="Kale V."/>
            <person name="Holt S."/>
            <person name="Cochrane G."/>
            <person name="Meng A."/>
            <person name="Brown T."/>
            <person name="Cohen L."/>
        </authorList>
    </citation>
    <scope>NUCLEOTIDE SEQUENCE</scope>
    <source>
        <strain evidence="4">Isolate 1302-5</strain>
    </source>
</reference>
<evidence type="ECO:0000259" key="3">
    <source>
        <dbReference type="Pfam" id="PF03070"/>
    </source>
</evidence>
<feature type="active site" description="Proton donor" evidence="1">
    <location>
        <position position="211"/>
    </location>
</feature>
<dbReference type="InterPro" id="IPR050967">
    <property type="entry name" value="Thiamine_Salvage_TenA"/>
</dbReference>
<protein>
    <recommendedName>
        <fullName evidence="3">Thiaminase-2/PQQC domain-containing protein</fullName>
    </recommendedName>
</protein>
<evidence type="ECO:0000313" key="4">
    <source>
        <dbReference type="EMBL" id="CAE2200851.1"/>
    </source>
</evidence>
<dbReference type="GO" id="GO:0006772">
    <property type="term" value="P:thiamine metabolic process"/>
    <property type="evidence" value="ECO:0007669"/>
    <property type="project" value="UniProtKB-ARBA"/>
</dbReference>
<sequence>MSDRQLFTEHLREKVGDQWERVINHKFTNELSDGTIDSNVLKRYLIQDHRFLDSFVVLLASMVAKARCLSDRIPGCQFLALITGRENTYFERCFEKLGCADPIERGTVPDASCTTRFIKLMRDVSENGTLGEILSVLVVCEWSYLSWGSRVLGKTKRTRFECFEWVDLHSGDTFEGVVQYLRGLLDKEGDLLDEEGRRACERRFVDAVSLEEAFFGSAYD</sequence>
<proteinExistence type="predicted"/>
<organism evidence="4">
    <name type="scientific">Odontella aurita</name>
    <dbReference type="NCBI Taxonomy" id="265563"/>
    <lineage>
        <taxon>Eukaryota</taxon>
        <taxon>Sar</taxon>
        <taxon>Stramenopiles</taxon>
        <taxon>Ochrophyta</taxon>
        <taxon>Bacillariophyta</taxon>
        <taxon>Mediophyceae</taxon>
        <taxon>Biddulphiophycidae</taxon>
        <taxon>Eupodiscales</taxon>
        <taxon>Odontellaceae</taxon>
        <taxon>Odontella</taxon>
    </lineage>
</organism>
<dbReference type="AlphaFoldDB" id="A0A7S4HJ64"/>
<dbReference type="PANTHER" id="PTHR43198:SF2">
    <property type="entry name" value="SI:CH1073-67J19.1-RELATED"/>
    <property type="match status" value="1"/>
</dbReference>
<dbReference type="SUPFAM" id="SSF48613">
    <property type="entry name" value="Heme oxygenase-like"/>
    <property type="match status" value="1"/>
</dbReference>
<feature type="binding site" evidence="2">
    <location>
        <position position="141"/>
    </location>
    <ligand>
        <name>substrate</name>
    </ligand>
</feature>
<evidence type="ECO:0000256" key="1">
    <source>
        <dbReference type="PIRSR" id="PIRSR003170-1"/>
    </source>
</evidence>
<evidence type="ECO:0000256" key="2">
    <source>
        <dbReference type="PIRSR" id="PIRSR003170-2"/>
    </source>
</evidence>
<dbReference type="Gene3D" id="1.20.910.10">
    <property type="entry name" value="Heme oxygenase-like"/>
    <property type="match status" value="1"/>
</dbReference>
<feature type="binding site" evidence="2">
    <location>
        <position position="86"/>
    </location>
    <ligand>
        <name>substrate</name>
    </ligand>
</feature>
<dbReference type="CDD" id="cd19358">
    <property type="entry name" value="TenA_E_Spr0628-like"/>
    <property type="match status" value="1"/>
</dbReference>
<dbReference type="GO" id="GO:0005829">
    <property type="term" value="C:cytosol"/>
    <property type="evidence" value="ECO:0007669"/>
    <property type="project" value="TreeGrafter"/>
</dbReference>
<dbReference type="InterPro" id="IPR004305">
    <property type="entry name" value="Thiaminase-2/PQQC"/>
</dbReference>
<feature type="domain" description="Thiaminase-2/PQQC" evidence="3">
    <location>
        <begin position="14"/>
        <end position="220"/>
    </location>
</feature>
<name>A0A7S4HJ64_9STRA</name>
<dbReference type="InterPro" id="IPR026285">
    <property type="entry name" value="TenA_E"/>
</dbReference>
<feature type="binding site" evidence="2">
    <location>
        <position position="48"/>
    </location>
    <ligand>
        <name>substrate</name>
    </ligand>
</feature>